<accession>A0ABT3N4W9</accession>
<protein>
    <submittedName>
        <fullName evidence="1">Uncharacterized protein</fullName>
    </submittedName>
</protein>
<evidence type="ECO:0000313" key="1">
    <source>
        <dbReference type="EMBL" id="MCW7556378.1"/>
    </source>
</evidence>
<dbReference type="Proteomes" id="UP001209854">
    <property type="component" value="Unassembled WGS sequence"/>
</dbReference>
<dbReference type="EMBL" id="JAPFCC010000001">
    <property type="protein sequence ID" value="MCW7556378.1"/>
    <property type="molecule type" value="Genomic_DNA"/>
</dbReference>
<comment type="caution">
    <text evidence="1">The sequence shown here is derived from an EMBL/GenBank/DDBJ whole genome shotgun (WGS) entry which is preliminary data.</text>
</comment>
<keyword evidence="2" id="KW-1185">Reference proteome</keyword>
<sequence>MPTDIPTLADLIQESQTTEDQSPDDVLFQFVSSYYPPYDIDGCEEEAISLLINFSVKRDAVDDPLSSEEAVRHLADNNNQLIKRFQATLKGWHTHNRKFPLSFQRGNIRCLLPYDENDPYVHSGSVKLRKRYGYSQNAAYIKASKGMLAEFIHHGRLTSMLEEIQQNNTLGEQFMAMLYEAEEAARRLSKDQDENDESAVDNLYERILSLSSEEFPDTATDPQIFALTDAGEPEFLLSPSVHTGMMAEINLRLKESAFWLSRWMRTGTGNDVHTYGDLLSDCGGRLRVLRSEPPVERKGEFGRLMNRFVSAGNLYSFKIVTAFFMKFATAYIDEETGEQKRWTTFRQNHVLENEADKIAKSIFSQYRKLDFYLSLGKKLPKRCQHIIDKSKAQGYLAKRQTRTTKNIDAVLDELMPGLFQHIDSLISEDVLPFTEHQQKIVQNAIIGYLRTH</sequence>
<reference evidence="1 2" key="1">
    <citation type="submission" date="2022-10" db="EMBL/GenBank/DDBJ databases">
        <title>High-quality genome sequences of two octocoral-associated bacteria, Endozoicomonas euniceicola EF212 and Endozoicomonas gorgoniicola PS125.</title>
        <authorList>
            <person name="Chiou Y.-J."/>
            <person name="Chen Y.-H."/>
        </authorList>
    </citation>
    <scope>NUCLEOTIDE SEQUENCE [LARGE SCALE GENOMIC DNA]</scope>
    <source>
        <strain evidence="1 2">PS125</strain>
    </source>
</reference>
<evidence type="ECO:0000313" key="2">
    <source>
        <dbReference type="Proteomes" id="UP001209854"/>
    </source>
</evidence>
<dbReference type="RefSeq" id="WP_262566066.1">
    <property type="nucleotide sequence ID" value="NZ_JAPFCC010000001.1"/>
</dbReference>
<gene>
    <name evidence="1" type="ORF">NX722_27840</name>
</gene>
<name>A0ABT3N4W9_9GAMM</name>
<organism evidence="1 2">
    <name type="scientific">Endozoicomonas gorgoniicola</name>
    <dbReference type="NCBI Taxonomy" id="1234144"/>
    <lineage>
        <taxon>Bacteria</taxon>
        <taxon>Pseudomonadati</taxon>
        <taxon>Pseudomonadota</taxon>
        <taxon>Gammaproteobacteria</taxon>
        <taxon>Oceanospirillales</taxon>
        <taxon>Endozoicomonadaceae</taxon>
        <taxon>Endozoicomonas</taxon>
    </lineage>
</organism>
<proteinExistence type="predicted"/>